<dbReference type="InterPro" id="IPR004358">
    <property type="entry name" value="Sig_transdc_His_kin-like_C"/>
</dbReference>
<dbReference type="STRING" id="1293054.HSACCH_00119"/>
<keyword evidence="6 10" id="KW-0418">Kinase</keyword>
<name>M5DXV7_9FIRM</name>
<organism evidence="10 11">
    <name type="scientific">Halanaerobium saccharolyticum subsp. saccharolyticum DSM 6643</name>
    <dbReference type="NCBI Taxonomy" id="1293054"/>
    <lineage>
        <taxon>Bacteria</taxon>
        <taxon>Bacillati</taxon>
        <taxon>Bacillota</taxon>
        <taxon>Clostridia</taxon>
        <taxon>Halanaerobiales</taxon>
        <taxon>Halanaerobiaceae</taxon>
        <taxon>Halanaerobium</taxon>
    </lineage>
</organism>
<evidence type="ECO:0000256" key="3">
    <source>
        <dbReference type="ARBA" id="ARBA00022553"/>
    </source>
</evidence>
<comment type="catalytic activity">
    <reaction evidence="1">
        <text>ATP + protein L-histidine = ADP + protein N-phospho-L-histidine.</text>
        <dbReference type="EC" id="2.7.13.3"/>
    </reaction>
</comment>
<feature type="domain" description="Histidine kinase" evidence="9">
    <location>
        <begin position="1"/>
        <end position="106"/>
    </location>
</feature>
<dbReference type="Proteomes" id="UP000012063">
    <property type="component" value="Unassembled WGS sequence"/>
</dbReference>
<keyword evidence="11" id="KW-1185">Reference proteome</keyword>
<dbReference type="EMBL" id="CAUI01000005">
    <property type="protein sequence ID" value="CCU77727.1"/>
    <property type="molecule type" value="Genomic_DNA"/>
</dbReference>
<dbReference type="GO" id="GO:0004673">
    <property type="term" value="F:protein histidine kinase activity"/>
    <property type="evidence" value="ECO:0007669"/>
    <property type="project" value="UniProtKB-EC"/>
</dbReference>
<keyword evidence="4" id="KW-0808">Transferase</keyword>
<dbReference type="InParanoid" id="M5DXV7"/>
<dbReference type="Pfam" id="PF02518">
    <property type="entry name" value="HATPase_c"/>
    <property type="match status" value="1"/>
</dbReference>
<accession>M5DXV7</accession>
<reference evidence="11" key="1">
    <citation type="journal article" date="2013" name="Genome Announc.">
        <title>Genome Sequence of Halanaerobium saccharolyticum subsp. saccharolyticum Strain DSM 6643T, a Halophilic Hydrogen-Producing Bacterium.</title>
        <authorList>
            <person name="Kivisto A."/>
            <person name="Larjo A."/>
            <person name="Ciranna A."/>
            <person name="Santala V."/>
            <person name="Roos C."/>
            <person name="Karp M."/>
        </authorList>
    </citation>
    <scope>NUCLEOTIDE SEQUENCE [LARGE SCALE GENOMIC DNA]</scope>
    <source>
        <strain evidence="11">DSM 6643</strain>
    </source>
</reference>
<proteinExistence type="predicted"/>
<keyword evidence="8" id="KW-0902">Two-component regulatory system</keyword>
<keyword evidence="3" id="KW-0597">Phosphoprotein</keyword>
<keyword evidence="5" id="KW-0547">Nucleotide-binding</keyword>
<evidence type="ECO:0000313" key="10">
    <source>
        <dbReference type="EMBL" id="CCU77727.1"/>
    </source>
</evidence>
<evidence type="ECO:0000256" key="7">
    <source>
        <dbReference type="ARBA" id="ARBA00022840"/>
    </source>
</evidence>
<evidence type="ECO:0000256" key="2">
    <source>
        <dbReference type="ARBA" id="ARBA00012438"/>
    </source>
</evidence>
<dbReference type="InterPro" id="IPR036890">
    <property type="entry name" value="HATPase_C_sf"/>
</dbReference>
<comment type="caution">
    <text evidence="10">The sequence shown here is derived from an EMBL/GenBank/DDBJ whole genome shotgun (WGS) entry which is preliminary data.</text>
</comment>
<dbReference type="PANTHER" id="PTHR43065">
    <property type="entry name" value="SENSOR HISTIDINE KINASE"/>
    <property type="match status" value="1"/>
</dbReference>
<dbReference type="InterPro" id="IPR005467">
    <property type="entry name" value="His_kinase_dom"/>
</dbReference>
<dbReference type="SMART" id="SM00387">
    <property type="entry name" value="HATPase_c"/>
    <property type="match status" value="1"/>
</dbReference>
<sequence>MRELSLHILDIIENSRRANSDLIKIEILEKPDSNLLKIIIEDNGSGISREKLEKIDDPFITSRTTRDVGLGISLFKSAAESCGGGLEIKSQIGEGTEVEVDFEYNHIDRAPLGDITTTLSNFIAANGEEVDIVYQHQYKDNSFNFDSREIKSELDDVSIQSRQVTAWIREYIGENLEEIRGGEAF</sequence>
<evidence type="ECO:0000259" key="9">
    <source>
        <dbReference type="PROSITE" id="PS50109"/>
    </source>
</evidence>
<dbReference type="OrthoDB" id="9797586at2"/>
<gene>
    <name evidence="10" type="ORF">HSACCH_00119</name>
</gene>
<dbReference type="eggNOG" id="COG3290">
    <property type="taxonomic scope" value="Bacteria"/>
</dbReference>
<dbReference type="PANTHER" id="PTHR43065:SF10">
    <property type="entry name" value="PEROXIDE STRESS-ACTIVATED HISTIDINE KINASE MAK3"/>
    <property type="match status" value="1"/>
</dbReference>
<dbReference type="SUPFAM" id="SSF55874">
    <property type="entry name" value="ATPase domain of HSP90 chaperone/DNA topoisomerase II/histidine kinase"/>
    <property type="match status" value="1"/>
</dbReference>
<dbReference type="RefSeq" id="WP_005487089.1">
    <property type="nucleotide sequence ID" value="NZ_CAUI01000005.1"/>
</dbReference>
<dbReference type="PROSITE" id="PS50109">
    <property type="entry name" value="HIS_KIN"/>
    <property type="match status" value="1"/>
</dbReference>
<evidence type="ECO:0000313" key="11">
    <source>
        <dbReference type="Proteomes" id="UP000012063"/>
    </source>
</evidence>
<dbReference type="InterPro" id="IPR003594">
    <property type="entry name" value="HATPase_dom"/>
</dbReference>
<dbReference type="Gene3D" id="3.30.565.10">
    <property type="entry name" value="Histidine kinase-like ATPase, C-terminal domain"/>
    <property type="match status" value="1"/>
</dbReference>
<dbReference type="EC" id="2.7.13.3" evidence="2"/>
<dbReference type="GO" id="GO:0000160">
    <property type="term" value="P:phosphorelay signal transduction system"/>
    <property type="evidence" value="ECO:0007669"/>
    <property type="project" value="UniProtKB-KW"/>
</dbReference>
<evidence type="ECO:0000256" key="1">
    <source>
        <dbReference type="ARBA" id="ARBA00000085"/>
    </source>
</evidence>
<evidence type="ECO:0000256" key="8">
    <source>
        <dbReference type="ARBA" id="ARBA00023012"/>
    </source>
</evidence>
<keyword evidence="7" id="KW-0067">ATP-binding</keyword>
<dbReference type="PRINTS" id="PR00344">
    <property type="entry name" value="BCTRLSENSOR"/>
</dbReference>
<dbReference type="AlphaFoldDB" id="M5DXV7"/>
<evidence type="ECO:0000256" key="6">
    <source>
        <dbReference type="ARBA" id="ARBA00022777"/>
    </source>
</evidence>
<evidence type="ECO:0000256" key="5">
    <source>
        <dbReference type="ARBA" id="ARBA00022741"/>
    </source>
</evidence>
<dbReference type="GO" id="GO:0005524">
    <property type="term" value="F:ATP binding"/>
    <property type="evidence" value="ECO:0007669"/>
    <property type="project" value="UniProtKB-KW"/>
</dbReference>
<protein>
    <recommendedName>
        <fullName evidence="2">histidine kinase</fullName>
        <ecNumber evidence="2">2.7.13.3</ecNumber>
    </recommendedName>
</protein>
<evidence type="ECO:0000256" key="4">
    <source>
        <dbReference type="ARBA" id="ARBA00022679"/>
    </source>
</evidence>